<feature type="region of interest" description="Disordered" evidence="8">
    <location>
        <begin position="1"/>
        <end position="38"/>
    </location>
</feature>
<dbReference type="InterPro" id="IPR018584">
    <property type="entry name" value="GT87"/>
</dbReference>
<keyword evidence="4 9" id="KW-0812">Transmembrane</keyword>
<dbReference type="Proteomes" id="UP001500621">
    <property type="component" value="Unassembled WGS sequence"/>
</dbReference>
<sequence length="493" mass="53698">MSRPGAGDPPGEGQVHPTLDDPVVASLSEGVGGPMGSRAGRHRWWTPAAVLLVLTGVAMALGMLQKTPCYTDTWSDGQVRYSAMCYSDLPYLYTGRGMVERTWPYSDDPQVRDRFEVMEYPVGISYWAWGTAWVTHALVGMPDLEDRYDRDPGALFSDPAVQREIRGYVIVNALGFALLALLAVWLLARVNPGRPWDAAAVAVSPALVLTGLVNWDLLAVACVAGALWAWSRDRPVLTGVLIGLGTAAKLYPLFLLGGVLVLCARRRRWRELALASAAAAVAWLVTNAPAYLSGRDEWLVFWGFNSDRGADLGSIWLVVSQATDTVIDPGTINDVSAVFFLAWCLGVAVIGWLAPSPPRLAQLGFLVVVGFLLVNKVYSPQYVLWLLPLAVLARPRWRDQLVWQGTEVLYVASVWWYLGGYLAPGSGDDAGFYWLAIVVRMLGELYLVVLVVRDVLRPAHDPVPREASWEVDPGQPRGAPVPPVGATPGGRVS</sequence>
<evidence type="ECO:0000256" key="1">
    <source>
        <dbReference type="ARBA" id="ARBA00004651"/>
    </source>
</evidence>
<evidence type="ECO:0000256" key="7">
    <source>
        <dbReference type="ARBA" id="ARBA00024033"/>
    </source>
</evidence>
<evidence type="ECO:0000256" key="2">
    <source>
        <dbReference type="ARBA" id="ARBA00022475"/>
    </source>
</evidence>
<keyword evidence="5 9" id="KW-1133">Transmembrane helix</keyword>
<comment type="similarity">
    <text evidence="7">Belongs to the glycosyltransferase 87 family.</text>
</comment>
<evidence type="ECO:0000256" key="4">
    <source>
        <dbReference type="ARBA" id="ARBA00022692"/>
    </source>
</evidence>
<evidence type="ECO:0000256" key="8">
    <source>
        <dbReference type="SAM" id="MobiDB-lite"/>
    </source>
</evidence>
<feature type="transmembrane region" description="Helical" evidence="9">
    <location>
        <begin position="236"/>
        <end position="260"/>
    </location>
</feature>
<evidence type="ECO:0000313" key="11">
    <source>
        <dbReference type="Proteomes" id="UP001500621"/>
    </source>
</evidence>
<evidence type="ECO:0000256" key="6">
    <source>
        <dbReference type="ARBA" id="ARBA00023136"/>
    </source>
</evidence>
<name>A0ABP8VQT4_9ACTN</name>
<gene>
    <name evidence="10" type="ORF">GCM10023226_00190</name>
</gene>
<proteinExistence type="inferred from homology"/>
<protein>
    <submittedName>
        <fullName evidence="10">Glycosyltransferase 87 family protein</fullName>
    </submittedName>
</protein>
<comment type="subcellular location">
    <subcellularLocation>
        <location evidence="1">Cell membrane</location>
        <topology evidence="1">Multi-pass membrane protein</topology>
    </subcellularLocation>
</comment>
<comment type="caution">
    <text evidence="10">The sequence shown here is derived from an EMBL/GenBank/DDBJ whole genome shotgun (WGS) entry which is preliminary data.</text>
</comment>
<feature type="transmembrane region" description="Helical" evidence="9">
    <location>
        <begin position="360"/>
        <end position="378"/>
    </location>
</feature>
<keyword evidence="11" id="KW-1185">Reference proteome</keyword>
<keyword evidence="2" id="KW-1003">Cell membrane</keyword>
<feature type="transmembrane region" description="Helical" evidence="9">
    <location>
        <begin position="165"/>
        <end position="188"/>
    </location>
</feature>
<dbReference type="RefSeq" id="WP_345262000.1">
    <property type="nucleotide sequence ID" value="NZ_BAABIM010000001.1"/>
</dbReference>
<evidence type="ECO:0000256" key="5">
    <source>
        <dbReference type="ARBA" id="ARBA00022989"/>
    </source>
</evidence>
<evidence type="ECO:0000256" key="9">
    <source>
        <dbReference type="SAM" id="Phobius"/>
    </source>
</evidence>
<accession>A0ABP8VQT4</accession>
<feature type="transmembrane region" description="Helical" evidence="9">
    <location>
        <begin position="432"/>
        <end position="452"/>
    </location>
</feature>
<organism evidence="10 11">
    <name type="scientific">Nocardioides nanhaiensis</name>
    <dbReference type="NCBI Taxonomy" id="1476871"/>
    <lineage>
        <taxon>Bacteria</taxon>
        <taxon>Bacillati</taxon>
        <taxon>Actinomycetota</taxon>
        <taxon>Actinomycetes</taxon>
        <taxon>Propionibacteriales</taxon>
        <taxon>Nocardioidaceae</taxon>
        <taxon>Nocardioides</taxon>
    </lineage>
</organism>
<dbReference type="Pfam" id="PF09594">
    <property type="entry name" value="GT87"/>
    <property type="match status" value="1"/>
</dbReference>
<evidence type="ECO:0000256" key="3">
    <source>
        <dbReference type="ARBA" id="ARBA00022679"/>
    </source>
</evidence>
<keyword evidence="6 9" id="KW-0472">Membrane</keyword>
<feature type="transmembrane region" description="Helical" evidence="9">
    <location>
        <begin position="200"/>
        <end position="230"/>
    </location>
</feature>
<dbReference type="EMBL" id="BAABIM010000001">
    <property type="protein sequence ID" value="GAA4668253.1"/>
    <property type="molecule type" value="Genomic_DNA"/>
</dbReference>
<reference evidence="11" key="1">
    <citation type="journal article" date="2019" name="Int. J. Syst. Evol. Microbiol.">
        <title>The Global Catalogue of Microorganisms (GCM) 10K type strain sequencing project: providing services to taxonomists for standard genome sequencing and annotation.</title>
        <authorList>
            <consortium name="The Broad Institute Genomics Platform"/>
            <consortium name="The Broad Institute Genome Sequencing Center for Infectious Disease"/>
            <person name="Wu L."/>
            <person name="Ma J."/>
        </authorList>
    </citation>
    <scope>NUCLEOTIDE SEQUENCE [LARGE SCALE GENOMIC DNA]</scope>
    <source>
        <strain evidence="11">JCM 18127</strain>
    </source>
</reference>
<feature type="transmembrane region" description="Helical" evidence="9">
    <location>
        <begin position="335"/>
        <end position="353"/>
    </location>
</feature>
<dbReference type="PIRSF" id="PIRSF010361">
    <property type="entry name" value="UCP010361"/>
    <property type="match status" value="1"/>
</dbReference>
<feature type="transmembrane region" description="Helical" evidence="9">
    <location>
        <begin position="44"/>
        <end position="64"/>
    </location>
</feature>
<feature type="region of interest" description="Disordered" evidence="8">
    <location>
        <begin position="464"/>
        <end position="493"/>
    </location>
</feature>
<dbReference type="InterPro" id="IPR016570">
    <property type="entry name" value="UCP010361"/>
</dbReference>
<evidence type="ECO:0000313" key="10">
    <source>
        <dbReference type="EMBL" id="GAA4668253.1"/>
    </source>
</evidence>
<keyword evidence="3" id="KW-0808">Transferase</keyword>